<dbReference type="SUPFAM" id="SSF52172">
    <property type="entry name" value="CheY-like"/>
    <property type="match status" value="1"/>
</dbReference>
<dbReference type="Pfam" id="PF00072">
    <property type="entry name" value="Response_reg"/>
    <property type="match status" value="1"/>
</dbReference>
<evidence type="ECO:0000259" key="6">
    <source>
        <dbReference type="PROSITE" id="PS50043"/>
    </source>
</evidence>
<evidence type="ECO:0000256" key="1">
    <source>
        <dbReference type="ARBA" id="ARBA00022553"/>
    </source>
</evidence>
<dbReference type="InterPro" id="IPR039420">
    <property type="entry name" value="WalR-like"/>
</dbReference>
<dbReference type="InterPro" id="IPR001789">
    <property type="entry name" value="Sig_transdc_resp-reg_receiver"/>
</dbReference>
<accession>A0ABW2D7S4</accession>
<proteinExistence type="predicted"/>
<dbReference type="Pfam" id="PF00196">
    <property type="entry name" value="GerE"/>
    <property type="match status" value="1"/>
</dbReference>
<keyword evidence="2" id="KW-0805">Transcription regulation</keyword>
<evidence type="ECO:0000313" key="9">
    <source>
        <dbReference type="Proteomes" id="UP001596470"/>
    </source>
</evidence>
<dbReference type="InterPro" id="IPR058245">
    <property type="entry name" value="NreC/VraR/RcsB-like_REC"/>
</dbReference>
<dbReference type="PROSITE" id="PS50043">
    <property type="entry name" value="HTH_LUXR_2"/>
    <property type="match status" value="1"/>
</dbReference>
<keyword evidence="3" id="KW-0238">DNA-binding</keyword>
<evidence type="ECO:0000256" key="2">
    <source>
        <dbReference type="ARBA" id="ARBA00023015"/>
    </source>
</evidence>
<comment type="caution">
    <text evidence="8">The sequence shown here is derived from an EMBL/GenBank/DDBJ whole genome shotgun (WGS) entry which is preliminary data.</text>
</comment>
<dbReference type="Gene3D" id="3.40.50.2300">
    <property type="match status" value="1"/>
</dbReference>
<dbReference type="InterPro" id="IPR000792">
    <property type="entry name" value="Tscrpt_reg_LuxR_C"/>
</dbReference>
<reference evidence="9" key="1">
    <citation type="journal article" date="2019" name="Int. J. Syst. Evol. Microbiol.">
        <title>The Global Catalogue of Microorganisms (GCM) 10K type strain sequencing project: providing services to taxonomists for standard genome sequencing and annotation.</title>
        <authorList>
            <consortium name="The Broad Institute Genomics Platform"/>
            <consortium name="The Broad Institute Genome Sequencing Center for Infectious Disease"/>
            <person name="Wu L."/>
            <person name="Ma J."/>
        </authorList>
    </citation>
    <scope>NUCLEOTIDE SEQUENCE [LARGE SCALE GENOMIC DNA]</scope>
    <source>
        <strain evidence="9">KACC 12634</strain>
    </source>
</reference>
<evidence type="ECO:0000313" key="8">
    <source>
        <dbReference type="EMBL" id="MFC6958387.1"/>
    </source>
</evidence>
<dbReference type="CDD" id="cd17535">
    <property type="entry name" value="REC_NarL-like"/>
    <property type="match status" value="1"/>
</dbReference>
<evidence type="ECO:0000256" key="4">
    <source>
        <dbReference type="ARBA" id="ARBA00023163"/>
    </source>
</evidence>
<sequence>MTAAPATSVLIADDEPLVVEGVRTVLEAAGFRVAATANDGRAAVAAAERHRPDVALLDLHMPGLGGLAVAERLAAASPLTRALVLTSFGDQANVLAAVERGAAGFVLKSCTPEELVTAVRAVAAGEAYLSPAVTRMVLGLVAPEAAPRRRDALARVDRLAAREREVLDLLAEGLPNAEIAARAHMSEATVKTYVSRVLAKLGCTNRVQAALLARDARS</sequence>
<dbReference type="InterPro" id="IPR016032">
    <property type="entry name" value="Sig_transdc_resp-reg_C-effctor"/>
</dbReference>
<dbReference type="SUPFAM" id="SSF46894">
    <property type="entry name" value="C-terminal effector domain of the bipartite response regulators"/>
    <property type="match status" value="1"/>
</dbReference>
<protein>
    <submittedName>
        <fullName evidence="8">Response regulator</fullName>
    </submittedName>
</protein>
<evidence type="ECO:0000259" key="7">
    <source>
        <dbReference type="PROSITE" id="PS50110"/>
    </source>
</evidence>
<dbReference type="InterPro" id="IPR011006">
    <property type="entry name" value="CheY-like_superfamily"/>
</dbReference>
<name>A0ABW2D7S4_9ACTN</name>
<dbReference type="SMART" id="SM00448">
    <property type="entry name" value="REC"/>
    <property type="match status" value="1"/>
</dbReference>
<dbReference type="PROSITE" id="PS50110">
    <property type="entry name" value="RESPONSE_REGULATORY"/>
    <property type="match status" value="1"/>
</dbReference>
<dbReference type="PANTHER" id="PTHR43214">
    <property type="entry name" value="TWO-COMPONENT RESPONSE REGULATOR"/>
    <property type="match status" value="1"/>
</dbReference>
<gene>
    <name evidence="8" type="ORF">ACFQS3_14380</name>
</gene>
<feature type="domain" description="Response regulatory" evidence="7">
    <location>
        <begin position="8"/>
        <end position="123"/>
    </location>
</feature>
<keyword evidence="1 5" id="KW-0597">Phosphoprotein</keyword>
<evidence type="ECO:0000256" key="5">
    <source>
        <dbReference type="PROSITE-ProRule" id="PRU00169"/>
    </source>
</evidence>
<feature type="domain" description="HTH luxR-type" evidence="6">
    <location>
        <begin position="152"/>
        <end position="217"/>
    </location>
</feature>
<keyword evidence="9" id="KW-1185">Reference proteome</keyword>
<dbReference type="SMART" id="SM00421">
    <property type="entry name" value="HTH_LUXR"/>
    <property type="match status" value="1"/>
</dbReference>
<dbReference type="EMBL" id="JBHSYS010000003">
    <property type="protein sequence ID" value="MFC6958387.1"/>
    <property type="molecule type" value="Genomic_DNA"/>
</dbReference>
<dbReference type="CDD" id="cd06170">
    <property type="entry name" value="LuxR_C_like"/>
    <property type="match status" value="1"/>
</dbReference>
<feature type="modified residue" description="4-aspartylphosphate" evidence="5">
    <location>
        <position position="58"/>
    </location>
</feature>
<dbReference type="PRINTS" id="PR00038">
    <property type="entry name" value="HTHLUXR"/>
</dbReference>
<dbReference type="PANTHER" id="PTHR43214:SF24">
    <property type="entry name" value="TRANSCRIPTIONAL REGULATORY PROTEIN NARL-RELATED"/>
    <property type="match status" value="1"/>
</dbReference>
<dbReference type="Proteomes" id="UP001596470">
    <property type="component" value="Unassembled WGS sequence"/>
</dbReference>
<evidence type="ECO:0000256" key="3">
    <source>
        <dbReference type="ARBA" id="ARBA00023125"/>
    </source>
</evidence>
<keyword evidence="4" id="KW-0804">Transcription</keyword>
<dbReference type="RefSeq" id="WP_382346986.1">
    <property type="nucleotide sequence ID" value="NZ_JBHMBP010000001.1"/>
</dbReference>
<organism evidence="8 9">
    <name type="scientific">Glycomyces mayteni</name>
    <dbReference type="NCBI Taxonomy" id="543887"/>
    <lineage>
        <taxon>Bacteria</taxon>
        <taxon>Bacillati</taxon>
        <taxon>Actinomycetota</taxon>
        <taxon>Actinomycetes</taxon>
        <taxon>Glycomycetales</taxon>
        <taxon>Glycomycetaceae</taxon>
        <taxon>Glycomyces</taxon>
    </lineage>
</organism>